<name>A0A0A8ZNS9_ARUDO</name>
<sequence>MVESPAPPFQAPLQGSPSPFRSTDAHVGLPRPG</sequence>
<feature type="compositionally biased region" description="Pro residues" evidence="1">
    <location>
        <begin position="1"/>
        <end position="10"/>
    </location>
</feature>
<dbReference type="AlphaFoldDB" id="A0A0A8ZNS9"/>
<protein>
    <submittedName>
        <fullName evidence="2">Uncharacterized protein</fullName>
    </submittedName>
</protein>
<evidence type="ECO:0000256" key="1">
    <source>
        <dbReference type="SAM" id="MobiDB-lite"/>
    </source>
</evidence>
<feature type="region of interest" description="Disordered" evidence="1">
    <location>
        <begin position="1"/>
        <end position="33"/>
    </location>
</feature>
<dbReference type="EMBL" id="GBRH01259485">
    <property type="protein sequence ID" value="JAD38410.1"/>
    <property type="molecule type" value="Transcribed_RNA"/>
</dbReference>
<accession>A0A0A8ZNS9</accession>
<proteinExistence type="predicted"/>
<evidence type="ECO:0000313" key="2">
    <source>
        <dbReference type="EMBL" id="JAD38410.1"/>
    </source>
</evidence>
<reference evidence="2" key="1">
    <citation type="submission" date="2014-09" db="EMBL/GenBank/DDBJ databases">
        <authorList>
            <person name="Magalhaes I.L.F."/>
            <person name="Oliveira U."/>
            <person name="Santos F.R."/>
            <person name="Vidigal T.H.D.A."/>
            <person name="Brescovit A.D."/>
            <person name="Santos A.J."/>
        </authorList>
    </citation>
    <scope>NUCLEOTIDE SEQUENCE</scope>
    <source>
        <tissue evidence="2">Shoot tissue taken approximately 20 cm above the soil surface</tissue>
    </source>
</reference>
<reference evidence="2" key="2">
    <citation type="journal article" date="2015" name="Data Brief">
        <title>Shoot transcriptome of the giant reed, Arundo donax.</title>
        <authorList>
            <person name="Barrero R.A."/>
            <person name="Guerrero F.D."/>
            <person name="Moolhuijzen P."/>
            <person name="Goolsby J.A."/>
            <person name="Tidwell J."/>
            <person name="Bellgard S.E."/>
            <person name="Bellgard M.I."/>
        </authorList>
    </citation>
    <scope>NUCLEOTIDE SEQUENCE</scope>
    <source>
        <tissue evidence="2">Shoot tissue taken approximately 20 cm above the soil surface</tissue>
    </source>
</reference>
<organism evidence="2">
    <name type="scientific">Arundo donax</name>
    <name type="common">Giant reed</name>
    <name type="synonym">Donax arundinaceus</name>
    <dbReference type="NCBI Taxonomy" id="35708"/>
    <lineage>
        <taxon>Eukaryota</taxon>
        <taxon>Viridiplantae</taxon>
        <taxon>Streptophyta</taxon>
        <taxon>Embryophyta</taxon>
        <taxon>Tracheophyta</taxon>
        <taxon>Spermatophyta</taxon>
        <taxon>Magnoliopsida</taxon>
        <taxon>Liliopsida</taxon>
        <taxon>Poales</taxon>
        <taxon>Poaceae</taxon>
        <taxon>PACMAD clade</taxon>
        <taxon>Arundinoideae</taxon>
        <taxon>Arundineae</taxon>
        <taxon>Arundo</taxon>
    </lineage>
</organism>